<evidence type="ECO:0000313" key="1">
    <source>
        <dbReference type="EMBL" id="GLQ33527.1"/>
    </source>
</evidence>
<accession>A0AA37SF93</accession>
<dbReference type="EMBL" id="BSNM01000027">
    <property type="protein sequence ID" value="GLQ33527.1"/>
    <property type="molecule type" value="Genomic_DNA"/>
</dbReference>
<dbReference type="AlphaFoldDB" id="A0AA37SF93"/>
<organism evidence="1 2">
    <name type="scientific">Litoribrevibacter albus</name>
    <dbReference type="NCBI Taxonomy" id="1473156"/>
    <lineage>
        <taxon>Bacteria</taxon>
        <taxon>Pseudomonadati</taxon>
        <taxon>Pseudomonadota</taxon>
        <taxon>Gammaproteobacteria</taxon>
        <taxon>Oceanospirillales</taxon>
        <taxon>Oceanospirillaceae</taxon>
        <taxon>Litoribrevibacter</taxon>
    </lineage>
</organism>
<evidence type="ECO:0000313" key="2">
    <source>
        <dbReference type="Proteomes" id="UP001161389"/>
    </source>
</evidence>
<gene>
    <name evidence="1" type="ORF">GCM10007876_40070</name>
</gene>
<sequence length="63" mass="7261">MTGWEESAPAEFTFINKAVDNKNAKLLLAVKFIYTPTIRKINIQVKLTLIEFLFNSCYQSIAY</sequence>
<reference evidence="1" key="2">
    <citation type="submission" date="2023-01" db="EMBL/GenBank/DDBJ databases">
        <title>Draft genome sequence of Litoribrevibacter albus strain NBRC 110071.</title>
        <authorList>
            <person name="Sun Q."/>
            <person name="Mori K."/>
        </authorList>
    </citation>
    <scope>NUCLEOTIDE SEQUENCE</scope>
    <source>
        <strain evidence="1">NBRC 110071</strain>
    </source>
</reference>
<comment type="caution">
    <text evidence="1">The sequence shown here is derived from an EMBL/GenBank/DDBJ whole genome shotgun (WGS) entry which is preliminary data.</text>
</comment>
<proteinExistence type="predicted"/>
<name>A0AA37SF93_9GAMM</name>
<dbReference type="Proteomes" id="UP001161389">
    <property type="component" value="Unassembled WGS sequence"/>
</dbReference>
<reference evidence="1" key="1">
    <citation type="journal article" date="2014" name="Int. J. Syst. Evol. Microbiol.">
        <title>Complete genome sequence of Corynebacterium casei LMG S-19264T (=DSM 44701T), isolated from a smear-ripened cheese.</title>
        <authorList>
            <consortium name="US DOE Joint Genome Institute (JGI-PGF)"/>
            <person name="Walter F."/>
            <person name="Albersmeier A."/>
            <person name="Kalinowski J."/>
            <person name="Ruckert C."/>
        </authorList>
    </citation>
    <scope>NUCLEOTIDE SEQUENCE</scope>
    <source>
        <strain evidence="1">NBRC 110071</strain>
    </source>
</reference>
<keyword evidence="2" id="KW-1185">Reference proteome</keyword>
<protein>
    <submittedName>
        <fullName evidence="1">Uncharacterized protein</fullName>
    </submittedName>
</protein>